<accession>A0A1T4M8B6</accession>
<evidence type="ECO:0000313" key="3">
    <source>
        <dbReference type="EMBL" id="SJZ63145.1"/>
    </source>
</evidence>
<dbReference type="RefSeq" id="WP_078736635.1">
    <property type="nucleotide sequence ID" value="NZ_FUXE01000005.1"/>
</dbReference>
<reference evidence="4" key="1">
    <citation type="submission" date="2017-02" db="EMBL/GenBank/DDBJ databases">
        <authorList>
            <person name="Varghese N."/>
            <person name="Submissions S."/>
        </authorList>
    </citation>
    <scope>NUCLEOTIDE SEQUENCE [LARGE SCALE GENOMIC DNA]</scope>
    <source>
        <strain evidence="4">ATCC 51356</strain>
    </source>
</reference>
<keyword evidence="2" id="KW-0472">Membrane</keyword>
<evidence type="ECO:0000313" key="4">
    <source>
        <dbReference type="Proteomes" id="UP000190121"/>
    </source>
</evidence>
<evidence type="ECO:0000256" key="1">
    <source>
        <dbReference type="SAM" id="MobiDB-lite"/>
    </source>
</evidence>
<evidence type="ECO:0008006" key="5">
    <source>
        <dbReference type="Google" id="ProtNLM"/>
    </source>
</evidence>
<dbReference type="AlphaFoldDB" id="A0A1T4M8B6"/>
<keyword evidence="2" id="KW-1133">Transmembrane helix</keyword>
<protein>
    <recommendedName>
        <fullName evidence="5">LysM domain-containing protein</fullName>
    </recommendedName>
</protein>
<dbReference type="STRING" id="29524.SAMN02745171_00690"/>
<feature type="compositionally biased region" description="Acidic residues" evidence="1">
    <location>
        <begin position="201"/>
        <end position="218"/>
    </location>
</feature>
<feature type="region of interest" description="Disordered" evidence="1">
    <location>
        <begin position="198"/>
        <end position="261"/>
    </location>
</feature>
<dbReference type="Proteomes" id="UP000190121">
    <property type="component" value="Unassembled WGS sequence"/>
</dbReference>
<dbReference type="OrthoDB" id="9811567at2"/>
<sequence length="457" mass="50758">MIQTAQWLAQIALKSGLNEATCKQLWKLLIELLGNRLTAGATTTIEGLFTLSPQKELEYVALLPNGERLLVPPHIEIAASTFSRGQSANSITKLLIETADATPEAVHSFMQTMGTLFREHILKKHELELEQLGCFTPNEEGTGFNYTPALELINKVNKPFKSFPVTHLPEGKTWEDIVERAIPSEDFLHTPVTHTLLWDTPEAEQEGNTEDQLQEEAETPSTAPQATRHLQEETATVAPEGTDTTPPPLPSLPPLPNASESLEKMDSTIPLHTTEEIAMGKELSPTTTSVEEKASPMKTQQRVWLYAFIGMFIIAGGVLLLYQWLAPSPHKVEPKISSHQEKVVAVSIDSAQTTVFSSSDTISTSPSEPAIKPIEEQYIEIERGKRLVDYARKTYGNKKFWIYIYIANKSIIRNPDNISIGTRLRLPAAQEYNINAADSLSVQRADSLIRAYHNGKL</sequence>
<keyword evidence="4" id="KW-1185">Reference proteome</keyword>
<keyword evidence="2" id="KW-0812">Transmembrane</keyword>
<gene>
    <name evidence="3" type="ORF">SAMN02745171_00690</name>
</gene>
<proteinExistence type="predicted"/>
<feature type="transmembrane region" description="Helical" evidence="2">
    <location>
        <begin position="303"/>
        <end position="325"/>
    </location>
</feature>
<feature type="compositionally biased region" description="Pro residues" evidence="1">
    <location>
        <begin position="245"/>
        <end position="256"/>
    </location>
</feature>
<organism evidence="3 4">
    <name type="scientific">Porphyromonas circumdentaria</name>
    <dbReference type="NCBI Taxonomy" id="29524"/>
    <lineage>
        <taxon>Bacteria</taxon>
        <taxon>Pseudomonadati</taxon>
        <taxon>Bacteroidota</taxon>
        <taxon>Bacteroidia</taxon>
        <taxon>Bacteroidales</taxon>
        <taxon>Porphyromonadaceae</taxon>
        <taxon>Porphyromonas</taxon>
    </lineage>
</organism>
<evidence type="ECO:0000256" key="2">
    <source>
        <dbReference type="SAM" id="Phobius"/>
    </source>
</evidence>
<name>A0A1T4M8B6_9PORP</name>
<dbReference type="EMBL" id="FUXE01000005">
    <property type="protein sequence ID" value="SJZ63145.1"/>
    <property type="molecule type" value="Genomic_DNA"/>
</dbReference>